<dbReference type="OrthoDB" id="1915602at2759"/>
<keyword evidence="3" id="KW-0804">Transcription</keyword>
<dbReference type="SMART" id="SM00353">
    <property type="entry name" value="HLH"/>
    <property type="match status" value="1"/>
</dbReference>
<evidence type="ECO:0000313" key="7">
    <source>
        <dbReference type="EMBL" id="CAA0839552.1"/>
    </source>
</evidence>
<sequence>MTQRERVLLKKKNKNRERRNQRSHLKPKRHFSSKVKKPDYIHVWARRGQATDSHSLAERARREKINKKMKCLQYLVLRCNKVTGKARMLDEIIYYVQSLQKQREFLSMKLATVYSRLDFCIDNNIFAKEQLQQLSDWESDWPSRLNYLFQNINVVGFFIIRR</sequence>
<evidence type="ECO:0000256" key="3">
    <source>
        <dbReference type="ARBA" id="ARBA00023163"/>
    </source>
</evidence>
<dbReference type="Gene3D" id="4.10.280.10">
    <property type="entry name" value="Helix-loop-helix DNA-binding domain"/>
    <property type="match status" value="1"/>
</dbReference>
<gene>
    <name evidence="7" type="ORF">SHERM_06116</name>
</gene>
<dbReference type="InterPro" id="IPR011598">
    <property type="entry name" value="bHLH_dom"/>
</dbReference>
<name>A0A9N7NW98_STRHE</name>
<dbReference type="AlphaFoldDB" id="A0A9N7NW98"/>
<dbReference type="InterPro" id="IPR036638">
    <property type="entry name" value="HLH_DNA-bd_sf"/>
</dbReference>
<comment type="caution">
    <text evidence="7">The sequence shown here is derived from an EMBL/GenBank/DDBJ whole genome shotgun (WGS) entry which is preliminary data.</text>
</comment>
<evidence type="ECO:0000256" key="2">
    <source>
        <dbReference type="ARBA" id="ARBA00023015"/>
    </source>
</evidence>
<evidence type="ECO:0000256" key="1">
    <source>
        <dbReference type="ARBA" id="ARBA00004123"/>
    </source>
</evidence>
<protein>
    <submittedName>
        <fullName evidence="7">Transcription factor BEE 2</fullName>
    </submittedName>
</protein>
<evidence type="ECO:0000256" key="5">
    <source>
        <dbReference type="SAM" id="MobiDB-lite"/>
    </source>
</evidence>
<feature type="compositionally biased region" description="Basic residues" evidence="5">
    <location>
        <begin position="9"/>
        <end position="33"/>
    </location>
</feature>
<evidence type="ECO:0000256" key="4">
    <source>
        <dbReference type="ARBA" id="ARBA00023242"/>
    </source>
</evidence>
<keyword evidence="8" id="KW-1185">Reference proteome</keyword>
<dbReference type="Pfam" id="PF00010">
    <property type="entry name" value="HLH"/>
    <property type="match status" value="1"/>
</dbReference>
<dbReference type="InterPro" id="IPR024097">
    <property type="entry name" value="bHLH_ZIP_TF"/>
</dbReference>
<evidence type="ECO:0000259" key="6">
    <source>
        <dbReference type="PROSITE" id="PS50888"/>
    </source>
</evidence>
<proteinExistence type="predicted"/>
<organism evidence="7 8">
    <name type="scientific">Striga hermonthica</name>
    <name type="common">Purple witchweed</name>
    <name type="synonym">Buchnera hermonthica</name>
    <dbReference type="NCBI Taxonomy" id="68872"/>
    <lineage>
        <taxon>Eukaryota</taxon>
        <taxon>Viridiplantae</taxon>
        <taxon>Streptophyta</taxon>
        <taxon>Embryophyta</taxon>
        <taxon>Tracheophyta</taxon>
        <taxon>Spermatophyta</taxon>
        <taxon>Magnoliopsida</taxon>
        <taxon>eudicotyledons</taxon>
        <taxon>Gunneridae</taxon>
        <taxon>Pentapetalae</taxon>
        <taxon>asterids</taxon>
        <taxon>lamiids</taxon>
        <taxon>Lamiales</taxon>
        <taxon>Orobanchaceae</taxon>
        <taxon>Buchnereae</taxon>
        <taxon>Striga</taxon>
    </lineage>
</organism>
<dbReference type="GO" id="GO:0005634">
    <property type="term" value="C:nucleus"/>
    <property type="evidence" value="ECO:0007669"/>
    <property type="project" value="UniProtKB-SubCell"/>
</dbReference>
<dbReference type="GO" id="GO:0046983">
    <property type="term" value="F:protein dimerization activity"/>
    <property type="evidence" value="ECO:0007669"/>
    <property type="project" value="InterPro"/>
</dbReference>
<keyword evidence="4" id="KW-0539">Nucleus</keyword>
<dbReference type="Proteomes" id="UP001153555">
    <property type="component" value="Unassembled WGS sequence"/>
</dbReference>
<comment type="subcellular location">
    <subcellularLocation>
        <location evidence="1">Nucleus</location>
    </subcellularLocation>
</comment>
<dbReference type="EMBL" id="CACSLK010031421">
    <property type="protein sequence ID" value="CAA0839552.1"/>
    <property type="molecule type" value="Genomic_DNA"/>
</dbReference>
<feature type="region of interest" description="Disordered" evidence="5">
    <location>
        <begin position="1"/>
        <end position="33"/>
    </location>
</feature>
<dbReference type="GO" id="GO:0003700">
    <property type="term" value="F:DNA-binding transcription factor activity"/>
    <property type="evidence" value="ECO:0007669"/>
    <property type="project" value="TreeGrafter"/>
</dbReference>
<dbReference type="PROSITE" id="PS50888">
    <property type="entry name" value="BHLH"/>
    <property type="match status" value="1"/>
</dbReference>
<reference evidence="7" key="1">
    <citation type="submission" date="2019-12" db="EMBL/GenBank/DDBJ databases">
        <authorList>
            <person name="Scholes J."/>
        </authorList>
    </citation>
    <scope>NUCLEOTIDE SEQUENCE</scope>
</reference>
<evidence type="ECO:0000313" key="8">
    <source>
        <dbReference type="Proteomes" id="UP001153555"/>
    </source>
</evidence>
<feature type="domain" description="BHLH" evidence="6">
    <location>
        <begin position="49"/>
        <end position="99"/>
    </location>
</feature>
<dbReference type="PANTHER" id="PTHR12565:SF184">
    <property type="entry name" value="BHLH TRANSCRIPTION FACTOR"/>
    <property type="match status" value="1"/>
</dbReference>
<accession>A0A9N7NW98</accession>
<dbReference type="PANTHER" id="PTHR12565">
    <property type="entry name" value="STEROL REGULATORY ELEMENT-BINDING PROTEIN"/>
    <property type="match status" value="1"/>
</dbReference>
<dbReference type="SUPFAM" id="SSF47459">
    <property type="entry name" value="HLH, helix-loop-helix DNA-binding domain"/>
    <property type="match status" value="1"/>
</dbReference>
<keyword evidence="2" id="KW-0805">Transcription regulation</keyword>